<reference evidence="1" key="1">
    <citation type="submission" date="2021-03" db="EMBL/GenBank/DDBJ databases">
        <title>novel species isolated from a fishpond in China.</title>
        <authorList>
            <person name="Lu H."/>
            <person name="Cai Z."/>
        </authorList>
    </citation>
    <scope>NUCLEOTIDE SEQUENCE</scope>
    <source>
        <strain evidence="1">JCM 30855</strain>
    </source>
</reference>
<sequence>MHITSYEDLIQVAKAQHEPQRLLFVFARAELPTGHTDKQKNAFEQGGGGALSPVLCVDKLPDEVGSFEALVEESLNTGEHWDIAFVSALSGRGGYAPNSDEATQPLHLMMKKIQSGMIGDFLTLTRDGELVNLQPG</sequence>
<dbReference type="RefSeq" id="WP_206572441.1">
    <property type="nucleotide sequence ID" value="NZ_JAFKCV010000002.1"/>
</dbReference>
<gene>
    <name evidence="1" type="ORF">J0A66_03680</name>
</gene>
<proteinExistence type="predicted"/>
<accession>A0A939DM52</accession>
<organism evidence="1 2">
    <name type="scientific">Bowmanella dokdonensis</name>
    <dbReference type="NCBI Taxonomy" id="751969"/>
    <lineage>
        <taxon>Bacteria</taxon>
        <taxon>Pseudomonadati</taxon>
        <taxon>Pseudomonadota</taxon>
        <taxon>Gammaproteobacteria</taxon>
        <taxon>Alteromonadales</taxon>
        <taxon>Alteromonadaceae</taxon>
        <taxon>Bowmanella</taxon>
    </lineage>
</organism>
<dbReference type="EMBL" id="JAFKCV010000002">
    <property type="protein sequence ID" value="MBN7824321.1"/>
    <property type="molecule type" value="Genomic_DNA"/>
</dbReference>
<protein>
    <submittedName>
        <fullName evidence="1">Ribonucleotide reductase subunit alpha</fullName>
    </submittedName>
</protein>
<comment type="caution">
    <text evidence="1">The sequence shown here is derived from an EMBL/GenBank/DDBJ whole genome shotgun (WGS) entry which is preliminary data.</text>
</comment>
<evidence type="ECO:0000313" key="1">
    <source>
        <dbReference type="EMBL" id="MBN7824321.1"/>
    </source>
</evidence>
<keyword evidence="2" id="KW-1185">Reference proteome</keyword>
<dbReference type="AlphaFoldDB" id="A0A939DM52"/>
<name>A0A939DM52_9ALTE</name>
<evidence type="ECO:0000313" key="2">
    <source>
        <dbReference type="Proteomes" id="UP000664654"/>
    </source>
</evidence>
<dbReference type="Proteomes" id="UP000664654">
    <property type="component" value="Unassembled WGS sequence"/>
</dbReference>